<evidence type="ECO:0000256" key="1">
    <source>
        <dbReference type="SAM" id="Phobius"/>
    </source>
</evidence>
<organism evidence="2 3">
    <name type="scientific">Caerostris darwini</name>
    <dbReference type="NCBI Taxonomy" id="1538125"/>
    <lineage>
        <taxon>Eukaryota</taxon>
        <taxon>Metazoa</taxon>
        <taxon>Ecdysozoa</taxon>
        <taxon>Arthropoda</taxon>
        <taxon>Chelicerata</taxon>
        <taxon>Arachnida</taxon>
        <taxon>Araneae</taxon>
        <taxon>Araneomorphae</taxon>
        <taxon>Entelegynae</taxon>
        <taxon>Araneoidea</taxon>
        <taxon>Araneidae</taxon>
        <taxon>Caerostris</taxon>
    </lineage>
</organism>
<evidence type="ECO:0000313" key="3">
    <source>
        <dbReference type="Proteomes" id="UP001054837"/>
    </source>
</evidence>
<sequence length="74" mass="8416">MKEIIDNIATPISDLLCNTLACCGKIILFFLALWFIAGVRGVKLCESPRTWERRKTQMESPKMSSFISSLKNCF</sequence>
<keyword evidence="1" id="KW-0472">Membrane</keyword>
<evidence type="ECO:0000313" key="2">
    <source>
        <dbReference type="EMBL" id="GIY42067.1"/>
    </source>
</evidence>
<evidence type="ECO:0008006" key="4">
    <source>
        <dbReference type="Google" id="ProtNLM"/>
    </source>
</evidence>
<name>A0AAV4T9F6_9ARAC</name>
<comment type="caution">
    <text evidence="2">The sequence shown here is derived from an EMBL/GenBank/DDBJ whole genome shotgun (WGS) entry which is preliminary data.</text>
</comment>
<gene>
    <name evidence="2" type="ORF">CDAR_282651</name>
</gene>
<keyword evidence="1" id="KW-1133">Transmembrane helix</keyword>
<dbReference type="AlphaFoldDB" id="A0AAV4T9F6"/>
<dbReference type="EMBL" id="BPLQ01009142">
    <property type="protein sequence ID" value="GIY42067.1"/>
    <property type="molecule type" value="Genomic_DNA"/>
</dbReference>
<dbReference type="Proteomes" id="UP001054837">
    <property type="component" value="Unassembled WGS sequence"/>
</dbReference>
<keyword evidence="1" id="KW-0812">Transmembrane</keyword>
<keyword evidence="3" id="KW-1185">Reference proteome</keyword>
<reference evidence="2 3" key="1">
    <citation type="submission" date="2021-06" db="EMBL/GenBank/DDBJ databases">
        <title>Caerostris darwini draft genome.</title>
        <authorList>
            <person name="Kono N."/>
            <person name="Arakawa K."/>
        </authorList>
    </citation>
    <scope>NUCLEOTIDE SEQUENCE [LARGE SCALE GENOMIC DNA]</scope>
</reference>
<feature type="transmembrane region" description="Helical" evidence="1">
    <location>
        <begin position="26"/>
        <end position="45"/>
    </location>
</feature>
<protein>
    <recommendedName>
        <fullName evidence="4">ATP synthase F0 subunit 8</fullName>
    </recommendedName>
</protein>
<proteinExistence type="predicted"/>
<accession>A0AAV4T9F6</accession>